<reference evidence="2 4" key="2">
    <citation type="submission" date="2021-03" db="EMBL/GenBank/DDBJ databases">
        <title>Mucilaginibacter strains isolated from gold and copper mining confer multi heavy-metal resistance.</title>
        <authorList>
            <person name="Li Y."/>
        </authorList>
    </citation>
    <scope>NUCLEOTIDE SEQUENCE [LARGE SCALE GENOMIC DNA]</scope>
    <source>
        <strain evidence="2 4">P2-4</strain>
    </source>
</reference>
<gene>
    <name evidence="1" type="ORF">DIU31_009150</name>
    <name evidence="2" type="ORF">J3L21_18495</name>
</gene>
<proteinExistence type="predicted"/>
<dbReference type="RefSeq" id="WP_112652494.1">
    <property type="nucleotide sequence ID" value="NZ_CP043451.1"/>
</dbReference>
<accession>A0AAE6JDL4</accession>
<keyword evidence="4" id="KW-1185">Reference proteome</keyword>
<dbReference type="EMBL" id="CP043451">
    <property type="protein sequence ID" value="QEM03673.1"/>
    <property type="molecule type" value="Genomic_DNA"/>
</dbReference>
<evidence type="ECO:0000313" key="2">
    <source>
        <dbReference type="EMBL" id="QTE47557.1"/>
    </source>
</evidence>
<name>A0AAE6JDL4_9SPHI</name>
<reference evidence="1 3" key="1">
    <citation type="submission" date="2019-08" db="EMBL/GenBank/DDBJ databases">
        <title>Comparative genome analysis confer to the adaptation heavy metal polluted environment.</title>
        <authorList>
            <person name="Li Y."/>
        </authorList>
    </citation>
    <scope>NUCLEOTIDE SEQUENCE [LARGE SCALE GENOMIC DNA]</scope>
    <source>
        <strain evidence="1 3">P2</strain>
    </source>
</reference>
<dbReference type="AlphaFoldDB" id="A0AAE6JDL4"/>
<dbReference type="Proteomes" id="UP000250557">
    <property type="component" value="Chromosome"/>
</dbReference>
<dbReference type="EMBL" id="CP071880">
    <property type="protein sequence ID" value="QTE47557.1"/>
    <property type="molecule type" value="Genomic_DNA"/>
</dbReference>
<protein>
    <submittedName>
        <fullName evidence="1">Uncharacterized protein</fullName>
    </submittedName>
</protein>
<dbReference type="Proteomes" id="UP000663940">
    <property type="component" value="Chromosome"/>
</dbReference>
<evidence type="ECO:0000313" key="4">
    <source>
        <dbReference type="Proteomes" id="UP000663940"/>
    </source>
</evidence>
<evidence type="ECO:0000313" key="3">
    <source>
        <dbReference type="Proteomes" id="UP000250557"/>
    </source>
</evidence>
<organism evidence="1 3">
    <name type="scientific">Mucilaginibacter rubeus</name>
    <dbReference type="NCBI Taxonomy" id="2027860"/>
    <lineage>
        <taxon>Bacteria</taxon>
        <taxon>Pseudomonadati</taxon>
        <taxon>Bacteroidota</taxon>
        <taxon>Sphingobacteriia</taxon>
        <taxon>Sphingobacteriales</taxon>
        <taxon>Sphingobacteriaceae</taxon>
        <taxon>Mucilaginibacter</taxon>
    </lineage>
</organism>
<evidence type="ECO:0000313" key="1">
    <source>
        <dbReference type="EMBL" id="QEM03673.1"/>
    </source>
</evidence>
<sequence>MIASNKTIVTMISDMVRIMRIHSGLRDFFFFLFLLVTEVRLAGVNLFVAIPVQVKHKKINLPQEYVSHDASG</sequence>